<keyword evidence="3" id="KW-1185">Reference proteome</keyword>
<evidence type="ECO:0000256" key="1">
    <source>
        <dbReference type="SAM" id="MobiDB-lite"/>
    </source>
</evidence>
<organism evidence="2 3">
    <name type="scientific">Schistosoma margrebowiei</name>
    <dbReference type="NCBI Taxonomy" id="48269"/>
    <lineage>
        <taxon>Eukaryota</taxon>
        <taxon>Metazoa</taxon>
        <taxon>Spiralia</taxon>
        <taxon>Lophotrochozoa</taxon>
        <taxon>Platyhelminthes</taxon>
        <taxon>Trematoda</taxon>
        <taxon>Digenea</taxon>
        <taxon>Strigeidida</taxon>
        <taxon>Schistosomatoidea</taxon>
        <taxon>Schistosomatidae</taxon>
        <taxon>Schistosoma</taxon>
    </lineage>
</organism>
<evidence type="ECO:0000313" key="3">
    <source>
        <dbReference type="Proteomes" id="UP000277204"/>
    </source>
</evidence>
<proteinExistence type="predicted"/>
<reference evidence="2 3" key="1">
    <citation type="submission" date="2018-11" db="EMBL/GenBank/DDBJ databases">
        <authorList>
            <consortium name="Pathogen Informatics"/>
        </authorList>
    </citation>
    <scope>NUCLEOTIDE SEQUENCE [LARGE SCALE GENOMIC DNA]</scope>
    <source>
        <strain evidence="2 3">Zambia</strain>
    </source>
</reference>
<evidence type="ECO:0000313" key="2">
    <source>
        <dbReference type="EMBL" id="VDO58709.1"/>
    </source>
</evidence>
<dbReference type="PROSITE" id="PS51257">
    <property type="entry name" value="PROKAR_LIPOPROTEIN"/>
    <property type="match status" value="1"/>
</dbReference>
<protein>
    <submittedName>
        <fullName evidence="2">Uncharacterized protein</fullName>
    </submittedName>
</protein>
<sequence length="92" mass="9617">MVVGGSRQECQVARNSGPGSSSSSSSSCCCCNNNNSSISISISISSSSNSSISISSSSSSSIVIGDLFQIRYCLLTNIKIHLSSVLFYKCFK</sequence>
<dbReference type="AlphaFoldDB" id="A0A183LIL7"/>
<accession>A0A183LIL7</accession>
<dbReference type="Proteomes" id="UP000277204">
    <property type="component" value="Unassembled WGS sequence"/>
</dbReference>
<gene>
    <name evidence="2" type="ORF">SMRZ_LOCUS3642</name>
</gene>
<dbReference type="EMBL" id="UZAI01001069">
    <property type="protein sequence ID" value="VDO58709.1"/>
    <property type="molecule type" value="Genomic_DNA"/>
</dbReference>
<name>A0A183LIL7_9TREM</name>
<feature type="region of interest" description="Disordered" evidence="1">
    <location>
        <begin position="1"/>
        <end position="28"/>
    </location>
</feature>